<evidence type="ECO:0000313" key="1">
    <source>
        <dbReference type="EMBL" id="KAF4731548.1"/>
    </source>
</evidence>
<accession>A0A7J6SFA3</accession>
<dbReference type="AlphaFoldDB" id="A0A7J6SFA3"/>
<reference evidence="1 2" key="1">
    <citation type="submission" date="2020-04" db="EMBL/GenBank/DDBJ databases">
        <title>Perkinsus olseni comparative genomics.</title>
        <authorList>
            <person name="Bogema D.R."/>
        </authorList>
    </citation>
    <scope>NUCLEOTIDE SEQUENCE [LARGE SCALE GENOMIC DNA]</scope>
    <source>
        <strain evidence="1">ATCC PRA-205</strain>
    </source>
</reference>
<evidence type="ECO:0000313" key="2">
    <source>
        <dbReference type="Proteomes" id="UP000574390"/>
    </source>
</evidence>
<gene>
    <name evidence="1" type="ORF">FOZ62_012944</name>
</gene>
<comment type="caution">
    <text evidence="1">The sequence shown here is derived from an EMBL/GenBank/DDBJ whole genome shotgun (WGS) entry which is preliminary data.</text>
</comment>
<protein>
    <submittedName>
        <fullName evidence="1">Uncharacterized protein</fullName>
    </submittedName>
</protein>
<feature type="non-terminal residue" evidence="1">
    <location>
        <position position="1"/>
    </location>
</feature>
<sequence length="104" mass="10799">LAKSFLPCSISSGVPQDLSSLGPSIAITGSSSKGRGTKLTQRNLAKLEFVMGWPLAEVVPKHNLVVAGVLILLIKDVASRRALEPHCCTVEHSIAAVKGAPGVT</sequence>
<proteinExistence type="predicted"/>
<feature type="non-terminal residue" evidence="1">
    <location>
        <position position="104"/>
    </location>
</feature>
<dbReference type="EMBL" id="JABANM010015126">
    <property type="protein sequence ID" value="KAF4731548.1"/>
    <property type="molecule type" value="Genomic_DNA"/>
</dbReference>
<dbReference type="Proteomes" id="UP000574390">
    <property type="component" value="Unassembled WGS sequence"/>
</dbReference>
<name>A0A7J6SFA3_PEROL</name>
<organism evidence="1 2">
    <name type="scientific">Perkinsus olseni</name>
    <name type="common">Perkinsus atlanticus</name>
    <dbReference type="NCBI Taxonomy" id="32597"/>
    <lineage>
        <taxon>Eukaryota</taxon>
        <taxon>Sar</taxon>
        <taxon>Alveolata</taxon>
        <taxon>Perkinsozoa</taxon>
        <taxon>Perkinsea</taxon>
        <taxon>Perkinsida</taxon>
        <taxon>Perkinsidae</taxon>
        <taxon>Perkinsus</taxon>
    </lineage>
</organism>